<evidence type="ECO:0000259" key="2">
    <source>
        <dbReference type="Pfam" id="PF01757"/>
    </source>
</evidence>
<organism evidence="3 4">
    <name type="scientific">Neorhizobium turbinariae</name>
    <dbReference type="NCBI Taxonomy" id="2937795"/>
    <lineage>
        <taxon>Bacteria</taxon>
        <taxon>Pseudomonadati</taxon>
        <taxon>Pseudomonadota</taxon>
        <taxon>Alphaproteobacteria</taxon>
        <taxon>Hyphomicrobiales</taxon>
        <taxon>Rhizobiaceae</taxon>
        <taxon>Rhizobium/Agrobacterium group</taxon>
        <taxon>Neorhizobium</taxon>
    </lineage>
</organism>
<dbReference type="GO" id="GO:0016746">
    <property type="term" value="F:acyltransferase activity"/>
    <property type="evidence" value="ECO:0007669"/>
    <property type="project" value="UniProtKB-KW"/>
</dbReference>
<feature type="transmembrane region" description="Helical" evidence="1">
    <location>
        <begin position="33"/>
        <end position="54"/>
    </location>
</feature>
<feature type="domain" description="Acyltransferase 3" evidence="2">
    <location>
        <begin position="5"/>
        <end position="309"/>
    </location>
</feature>
<feature type="transmembrane region" description="Helical" evidence="1">
    <location>
        <begin position="257"/>
        <end position="279"/>
    </location>
</feature>
<feature type="transmembrane region" description="Helical" evidence="1">
    <location>
        <begin position="149"/>
        <end position="168"/>
    </location>
</feature>
<name>A0ABT0IPT6_9HYPH</name>
<dbReference type="EMBL" id="JALPRY010000008">
    <property type="protein sequence ID" value="MCK8779868.1"/>
    <property type="molecule type" value="Genomic_DNA"/>
</dbReference>
<keyword evidence="1" id="KW-0472">Membrane</keyword>
<dbReference type="InterPro" id="IPR002656">
    <property type="entry name" value="Acyl_transf_3_dom"/>
</dbReference>
<keyword evidence="1" id="KW-0812">Transmembrane</keyword>
<feature type="transmembrane region" description="Helical" evidence="1">
    <location>
        <begin position="204"/>
        <end position="222"/>
    </location>
</feature>
<reference evidence="3 4" key="1">
    <citation type="submission" date="2022-04" db="EMBL/GenBank/DDBJ databases">
        <title>Rhizobium coralii sp. nov., isolated from coral Turbinaria peltata.</title>
        <authorList>
            <person name="Sun H."/>
        </authorList>
    </citation>
    <scope>NUCLEOTIDE SEQUENCE [LARGE SCALE GENOMIC DNA]</scope>
    <source>
        <strain evidence="3 4">NTR19</strain>
    </source>
</reference>
<dbReference type="Pfam" id="PF01757">
    <property type="entry name" value="Acyl_transf_3"/>
    <property type="match status" value="1"/>
</dbReference>
<keyword evidence="4" id="KW-1185">Reference proteome</keyword>
<keyword evidence="3" id="KW-0808">Transferase</keyword>
<dbReference type="RefSeq" id="WP_248682663.1">
    <property type="nucleotide sequence ID" value="NZ_JALPRY010000008.1"/>
</dbReference>
<accession>A0ABT0IPT6</accession>
<evidence type="ECO:0000313" key="3">
    <source>
        <dbReference type="EMBL" id="MCK8779868.1"/>
    </source>
</evidence>
<dbReference type="PANTHER" id="PTHR23028">
    <property type="entry name" value="ACETYLTRANSFERASE"/>
    <property type="match status" value="1"/>
</dbReference>
<dbReference type="InterPro" id="IPR050879">
    <property type="entry name" value="Acyltransferase_3"/>
</dbReference>
<evidence type="ECO:0000256" key="1">
    <source>
        <dbReference type="SAM" id="Phobius"/>
    </source>
</evidence>
<feature type="transmembrane region" description="Helical" evidence="1">
    <location>
        <begin position="116"/>
        <end position="142"/>
    </location>
</feature>
<dbReference type="Proteomes" id="UP001202827">
    <property type="component" value="Unassembled WGS sequence"/>
</dbReference>
<dbReference type="PANTHER" id="PTHR23028:SF53">
    <property type="entry name" value="ACYL_TRANSF_3 DOMAIN-CONTAINING PROTEIN"/>
    <property type="match status" value="1"/>
</dbReference>
<gene>
    <name evidence="3" type="ORF">M0654_07685</name>
</gene>
<keyword evidence="1" id="KW-1133">Transmembrane helix</keyword>
<feature type="transmembrane region" description="Helical" evidence="1">
    <location>
        <begin position="291"/>
        <end position="312"/>
    </location>
</feature>
<proteinExistence type="predicted"/>
<evidence type="ECO:0000313" key="4">
    <source>
        <dbReference type="Proteomes" id="UP001202827"/>
    </source>
</evidence>
<feature type="transmembrane region" description="Helical" evidence="1">
    <location>
        <begin position="75"/>
        <end position="96"/>
    </location>
</feature>
<comment type="caution">
    <text evidence="3">The sequence shown here is derived from an EMBL/GenBank/DDBJ whole genome shotgun (WGS) entry which is preliminary data.</text>
</comment>
<sequence length="337" mass="36368">MKTLYGIQYLRAFAATAVVVFHAAERTGLHFNIGAAGVDVFFVVSGFIMMVISARRPLKPLSFLRDRLLRIAPSYWLVTMIMIAGAAVGLFPNLIIEPLHAIGSFLFIPVPSPNGGHLWPVLVQGWTLNYEIFFYLVFAAVLLASARQLLPLLTGSLLLLVAISSFAAEPNLLVRFYTNPLVLEFAAGACLAQLWLKGMLPPKVIGLTMIVIAIGGFAAIEILRLGFDAWSCGPLAALLLAGVLAQEKAGWLPSLPILTYLGDASYSIYLWHTLALAVVVKAGLHLSVPPVLIAAVGTFAGVFVGVVAYEMVEKPIQRFVKRRRLPVNPVVSGQPAP</sequence>
<keyword evidence="3" id="KW-0012">Acyltransferase</keyword>
<protein>
    <submittedName>
        <fullName evidence="3">Acyltransferase</fullName>
    </submittedName>
</protein>